<feature type="region of interest" description="Disordered" evidence="1">
    <location>
        <begin position="13"/>
        <end position="42"/>
    </location>
</feature>
<feature type="compositionally biased region" description="Acidic residues" evidence="1">
    <location>
        <begin position="538"/>
        <end position="548"/>
    </location>
</feature>
<dbReference type="AlphaFoldDB" id="A0A318YSW4"/>
<feature type="compositionally biased region" description="Polar residues" evidence="1">
    <location>
        <begin position="573"/>
        <end position="584"/>
    </location>
</feature>
<feature type="compositionally biased region" description="Basic and acidic residues" evidence="1">
    <location>
        <begin position="585"/>
        <end position="609"/>
    </location>
</feature>
<sequence>MLRIFNFRLRKTASREQEDTAPATPTTPSRFLSHLSKHPDKPTRQLLQPYLEYETWLRRQFTTPKPTIGGSGDLVSVYAWRQSSLRIRTTDRNETPAAQYIMPLENEQRLPEGAPAIAASFAEFQYQFEAFTHGVLQGIDWSNIVVAGSAALIPLLPIREDVSLTATAAVERREEHYYQTIADASDIDIFIYGINSEEAAIKRIQKLEAVIRKNQRLIPGEGLCLRTKNTVTFISPKWPFRHIQVVLRLYRSVTEILTGFDVDCACVAFDGRHVYTTPRGATAIATRTNTINLTRRSPSYEMRLFKYRKQNFEVFWESLDRSRVDMDLFEKLFSDRSIHPKNVKGLARLILGEIAVSGRYAYSDYLTTRALKKLDDARDPELIGPTVYTSIEVPYTKRLTADDVRSFVASHSSIPFLFGTLDQIIKGSGSRRPQDKDLAGRLSFMKDNPGRQMIGSFYPLDERGWAEAAYEIMEYLSDSEEYPSESDESEDQESDEQSSDQQSSDQQSSDQQSSDQQSSDQQSSDQQSSNAQNNGEHDQEEWNNEEDSSQGNGSGEQEFGEQDSEQQDSTEQNISGEHSVLQDNHGQDKKVEESKEPGNRETGETRVLENGDNTGIPSREQ</sequence>
<feature type="compositionally biased region" description="Low complexity" evidence="1">
    <location>
        <begin position="499"/>
        <end position="529"/>
    </location>
</feature>
<protein>
    <submittedName>
        <fullName evidence="2">Uncharacterized protein</fullName>
    </submittedName>
</protein>
<evidence type="ECO:0000313" key="2">
    <source>
        <dbReference type="EMBL" id="PYH37815.1"/>
    </source>
</evidence>
<organism evidence="2 3">
    <name type="scientific">Aspergillus neoniger (strain CBS 115656)</name>
    <dbReference type="NCBI Taxonomy" id="1448310"/>
    <lineage>
        <taxon>Eukaryota</taxon>
        <taxon>Fungi</taxon>
        <taxon>Dikarya</taxon>
        <taxon>Ascomycota</taxon>
        <taxon>Pezizomycotina</taxon>
        <taxon>Eurotiomycetes</taxon>
        <taxon>Eurotiomycetidae</taxon>
        <taxon>Eurotiales</taxon>
        <taxon>Aspergillaceae</taxon>
        <taxon>Aspergillus</taxon>
        <taxon>Aspergillus subgen. Circumdati</taxon>
    </lineage>
</organism>
<feature type="compositionally biased region" description="Acidic residues" evidence="1">
    <location>
        <begin position="478"/>
        <end position="498"/>
    </location>
</feature>
<accession>A0A318YSW4</accession>
<evidence type="ECO:0000256" key="1">
    <source>
        <dbReference type="SAM" id="MobiDB-lite"/>
    </source>
</evidence>
<proteinExistence type="predicted"/>
<dbReference type="PANTHER" id="PTHR43558">
    <property type="entry name" value="REDUCTASE, PUTATIVE (AFU_ORTHOLOGUE AFUA_3G10540)-RELATED"/>
    <property type="match status" value="1"/>
</dbReference>
<dbReference type="InterPro" id="IPR053354">
    <property type="entry name" value="MGDG_epimerase"/>
</dbReference>
<feature type="compositionally biased region" description="Polar residues" evidence="1">
    <location>
        <begin position="611"/>
        <end position="621"/>
    </location>
</feature>
<dbReference type="RefSeq" id="XP_025483293.1">
    <property type="nucleotide sequence ID" value="XM_025626556.1"/>
</dbReference>
<dbReference type="EMBL" id="KZ821449">
    <property type="protein sequence ID" value="PYH37815.1"/>
    <property type="molecule type" value="Genomic_DNA"/>
</dbReference>
<keyword evidence="3" id="KW-1185">Reference proteome</keyword>
<feature type="compositionally biased region" description="Acidic residues" evidence="1">
    <location>
        <begin position="558"/>
        <end position="568"/>
    </location>
</feature>
<reference evidence="2" key="1">
    <citation type="submission" date="2016-12" db="EMBL/GenBank/DDBJ databases">
        <title>The genomes of Aspergillus section Nigri reveals drivers in fungal speciation.</title>
        <authorList>
            <consortium name="DOE Joint Genome Institute"/>
            <person name="Vesth T.C."/>
            <person name="Nybo J."/>
            <person name="Theobald S."/>
            <person name="Brandl J."/>
            <person name="Frisvad J.C."/>
            <person name="Nielsen K.F."/>
            <person name="Lyhne E.K."/>
            <person name="Kogle M.E."/>
            <person name="Kuo A."/>
            <person name="Riley R."/>
            <person name="Clum A."/>
            <person name="Nolan M."/>
            <person name="Lipzen A."/>
            <person name="Salamov A."/>
            <person name="Henrissat B."/>
            <person name="Wiebenga A."/>
            <person name="De Vries R.P."/>
            <person name="Grigoriev I.V."/>
            <person name="Mortensen U.H."/>
            <person name="Andersen M.R."/>
            <person name="Baker S.E."/>
        </authorList>
    </citation>
    <scope>NUCLEOTIDE SEQUENCE [LARGE SCALE GENOMIC DNA]</scope>
    <source>
        <strain evidence="2">CBS 115656</strain>
    </source>
</reference>
<gene>
    <name evidence="2" type="ORF">BO87DRAFT_413209</name>
</gene>
<name>A0A318YSW4_ASPNB</name>
<dbReference type="GeneID" id="37129012"/>
<feature type="region of interest" description="Disordered" evidence="1">
    <location>
        <begin position="478"/>
        <end position="621"/>
    </location>
</feature>
<dbReference type="Proteomes" id="UP000247647">
    <property type="component" value="Unassembled WGS sequence"/>
</dbReference>
<dbReference type="OrthoDB" id="539213at2759"/>
<evidence type="ECO:0000313" key="3">
    <source>
        <dbReference type="Proteomes" id="UP000247647"/>
    </source>
</evidence>
<dbReference type="PANTHER" id="PTHR43558:SF6">
    <property type="entry name" value="REDUCTASE, PUTATIVE (AFU_ORTHOLOGUE AFUA_3G10540)-RELATED"/>
    <property type="match status" value="1"/>
</dbReference>